<gene>
    <name evidence="5" type="ordered locus">PTO1384</name>
</gene>
<evidence type="ECO:0000256" key="1">
    <source>
        <dbReference type="ARBA" id="ARBA00001974"/>
    </source>
</evidence>
<dbReference type="GeneID" id="2844723"/>
<name>Q6KZ83_PICTO</name>
<evidence type="ECO:0000256" key="4">
    <source>
        <dbReference type="ARBA" id="ARBA00023002"/>
    </source>
</evidence>
<dbReference type="FunCoup" id="Q6KZ83">
    <property type="interactions" value="170"/>
</dbReference>
<dbReference type="SUPFAM" id="SSF51905">
    <property type="entry name" value="FAD/NAD(P)-binding domain"/>
    <property type="match status" value="1"/>
</dbReference>
<dbReference type="InterPro" id="IPR039651">
    <property type="entry name" value="FixC-like"/>
</dbReference>
<dbReference type="InterPro" id="IPR036188">
    <property type="entry name" value="FAD/NAD-bd_sf"/>
</dbReference>
<dbReference type="PaxDb" id="263820-PTO1384"/>
<evidence type="ECO:0000256" key="3">
    <source>
        <dbReference type="ARBA" id="ARBA00022827"/>
    </source>
</evidence>
<dbReference type="eggNOG" id="arCOG00570">
    <property type="taxonomic scope" value="Archaea"/>
</dbReference>
<dbReference type="InParanoid" id="Q6KZ83"/>
<dbReference type="PANTHER" id="PTHR43624">
    <property type="entry name" value="ELECTRON TRANSFER FLAVOPROTEIN-QUINONE OXIDOREDUCTASE YDIS-RELATED"/>
    <property type="match status" value="1"/>
</dbReference>
<dbReference type="Proteomes" id="UP000000438">
    <property type="component" value="Chromosome"/>
</dbReference>
<proteinExistence type="predicted"/>
<dbReference type="PRINTS" id="PR00420">
    <property type="entry name" value="RNGMNOXGNASE"/>
</dbReference>
<dbReference type="AlphaFoldDB" id="Q6KZ83"/>
<dbReference type="OrthoDB" id="7950at2157"/>
<dbReference type="HOGENOM" id="CLU_050977_0_0_2"/>
<accession>Q6KZ83</accession>
<dbReference type="STRING" id="263820.PTO1384"/>
<sequence>MLDYDAVVVGAGPAGSAAALKLASLGKKTLVLERGPEPGSKNVSGAMIRKDFVTSVFGDGLPVERNVERMKVSLYSSERPVSLEFYPENLATTGRLKFDKWLSSVSEKAGAIVIPKTTVTDIKWKDGRATGVVTDRGEVSTRSIVLAEGVNSLLAISSGIKRELKPDQAVQTVKYVYSIKKEQINSMFNLSSDDAGLSWRIIRADPVLTAGFLYTYRDSVSVGVGAPISGLIEKKIKPEELMDMFMKYTGFEDLFKGFSLREYSAKIIPEAGFPDMLASKSNVYLCGDALGLVDPLTFDGISPAIESGLLAGEAAFSNMPEFEYRYSLIKDKEISKIAKERGLESRFFHEDAPSKYLTMMSKVLNDWASGNLLGIRGDLISGTSMKDVLDFMIRMR</sequence>
<dbReference type="EMBL" id="AE017261">
    <property type="protein sequence ID" value="AAT43969.1"/>
    <property type="molecule type" value="Genomic_DNA"/>
</dbReference>
<dbReference type="SMR" id="Q6KZ83"/>
<organism evidence="5 6">
    <name type="scientific">Picrophilus torridus (strain ATCC 700027 / DSM 9790 / JCM 10055 / NBRC 100828 / KAW 2/3)</name>
    <dbReference type="NCBI Taxonomy" id="1122961"/>
    <lineage>
        <taxon>Archaea</taxon>
        <taxon>Methanobacteriati</taxon>
        <taxon>Thermoplasmatota</taxon>
        <taxon>Thermoplasmata</taxon>
        <taxon>Thermoplasmatales</taxon>
        <taxon>Picrophilaceae</taxon>
        <taxon>Picrophilus</taxon>
    </lineage>
</organism>
<evidence type="ECO:0000256" key="2">
    <source>
        <dbReference type="ARBA" id="ARBA00022630"/>
    </source>
</evidence>
<dbReference type="PANTHER" id="PTHR43624:SF2">
    <property type="entry name" value="ELECTRON TRANSFER FLAVOPROTEIN-QUINONE OXIDOREDUCTASE YDIS-RELATED"/>
    <property type="match status" value="1"/>
</dbReference>
<keyword evidence="3" id="KW-0274">FAD</keyword>
<evidence type="ECO:0000313" key="5">
    <source>
        <dbReference type="EMBL" id="AAT43969.1"/>
    </source>
</evidence>
<dbReference type="KEGG" id="pto:PTO1384"/>
<keyword evidence="4" id="KW-0560">Oxidoreductase</keyword>
<dbReference type="GO" id="GO:0016491">
    <property type="term" value="F:oxidoreductase activity"/>
    <property type="evidence" value="ECO:0007669"/>
    <property type="project" value="UniProtKB-KW"/>
</dbReference>
<keyword evidence="2" id="KW-0285">Flavoprotein</keyword>
<evidence type="ECO:0000313" key="6">
    <source>
        <dbReference type="Proteomes" id="UP000000438"/>
    </source>
</evidence>
<dbReference type="Pfam" id="PF12831">
    <property type="entry name" value="FAD_oxidored"/>
    <property type="match status" value="1"/>
</dbReference>
<dbReference type="Gene3D" id="3.50.50.60">
    <property type="entry name" value="FAD/NAD(P)-binding domain"/>
    <property type="match status" value="1"/>
</dbReference>
<dbReference type="PATRIC" id="fig|263820.9.peg.1438"/>
<reference evidence="5 6" key="1">
    <citation type="journal article" date="2004" name="Proc. Natl. Acad. Sci. U.S.A.">
        <title>Genome sequence of Picrophilus torridus and its implications for life around pH 0.</title>
        <authorList>
            <person name="Futterer O."/>
            <person name="Angelov A."/>
            <person name="Liesegang H."/>
            <person name="Gottschalk G."/>
            <person name="Schleper C."/>
            <person name="Schepers B."/>
            <person name="Dock C."/>
            <person name="Antranikian G."/>
            <person name="Liebl W."/>
        </authorList>
    </citation>
    <scope>NUCLEOTIDE SEQUENCE [LARGE SCALE GENOMIC DNA]</scope>
    <source>
        <strain evidence="6">ATCC 700027 / DSM 9790 / JCM 10055 / NBRC 100828</strain>
    </source>
</reference>
<protein>
    <submittedName>
        <fullName evidence="5">FixC protein</fullName>
    </submittedName>
</protein>
<dbReference type="RefSeq" id="WP_011178185.1">
    <property type="nucleotide sequence ID" value="NC_005877.1"/>
</dbReference>
<comment type="cofactor">
    <cofactor evidence="1">
        <name>FAD</name>
        <dbReference type="ChEBI" id="CHEBI:57692"/>
    </cofactor>
</comment>